<dbReference type="OrthoDB" id="7846328at2"/>
<organism evidence="6 7">
    <name type="scientific">Alsobacter soli</name>
    <dbReference type="NCBI Taxonomy" id="2109933"/>
    <lineage>
        <taxon>Bacteria</taxon>
        <taxon>Pseudomonadati</taxon>
        <taxon>Pseudomonadota</taxon>
        <taxon>Alphaproteobacteria</taxon>
        <taxon>Hyphomicrobiales</taxon>
        <taxon>Alsobacteraceae</taxon>
        <taxon>Alsobacter</taxon>
    </lineage>
</organism>
<evidence type="ECO:0000313" key="6">
    <source>
        <dbReference type="EMBL" id="PSC04847.1"/>
    </source>
</evidence>
<keyword evidence="7" id="KW-1185">Reference proteome</keyword>
<dbReference type="SUPFAM" id="SSF46785">
    <property type="entry name" value="Winged helix' DNA-binding domain"/>
    <property type="match status" value="1"/>
</dbReference>
<name>A0A2T1HT76_9HYPH</name>
<proteinExistence type="predicted"/>
<dbReference type="SMART" id="SM00345">
    <property type="entry name" value="HTH_GNTR"/>
    <property type="match status" value="1"/>
</dbReference>
<dbReference type="InterPro" id="IPR036388">
    <property type="entry name" value="WH-like_DNA-bd_sf"/>
</dbReference>
<dbReference type="Pfam" id="PF00392">
    <property type="entry name" value="GntR"/>
    <property type="match status" value="1"/>
</dbReference>
<feature type="region of interest" description="Disordered" evidence="4">
    <location>
        <begin position="1"/>
        <end position="20"/>
    </location>
</feature>
<dbReference type="EMBL" id="PVZS01000011">
    <property type="protein sequence ID" value="PSC04847.1"/>
    <property type="molecule type" value="Genomic_DNA"/>
</dbReference>
<evidence type="ECO:0000256" key="1">
    <source>
        <dbReference type="ARBA" id="ARBA00023015"/>
    </source>
</evidence>
<dbReference type="Proteomes" id="UP000239772">
    <property type="component" value="Unassembled WGS sequence"/>
</dbReference>
<keyword evidence="1" id="KW-0805">Transcription regulation</keyword>
<dbReference type="Gene3D" id="1.20.120.530">
    <property type="entry name" value="GntR ligand-binding domain-like"/>
    <property type="match status" value="1"/>
</dbReference>
<protein>
    <submittedName>
        <fullName evidence="6">GntR family transcriptional regulator</fullName>
    </submittedName>
</protein>
<dbReference type="PANTHER" id="PTHR43537:SF24">
    <property type="entry name" value="GLUCONATE OPERON TRANSCRIPTIONAL REPRESSOR"/>
    <property type="match status" value="1"/>
</dbReference>
<dbReference type="Pfam" id="PF07729">
    <property type="entry name" value="FCD"/>
    <property type="match status" value="1"/>
</dbReference>
<evidence type="ECO:0000256" key="2">
    <source>
        <dbReference type="ARBA" id="ARBA00023125"/>
    </source>
</evidence>
<gene>
    <name evidence="6" type="ORF">SLNSH_12240</name>
</gene>
<dbReference type="InterPro" id="IPR008920">
    <property type="entry name" value="TF_FadR/GntR_C"/>
</dbReference>
<dbReference type="GO" id="GO:0003700">
    <property type="term" value="F:DNA-binding transcription factor activity"/>
    <property type="evidence" value="ECO:0007669"/>
    <property type="project" value="InterPro"/>
</dbReference>
<dbReference type="SUPFAM" id="SSF48008">
    <property type="entry name" value="GntR ligand-binding domain-like"/>
    <property type="match status" value="1"/>
</dbReference>
<dbReference type="PROSITE" id="PS50949">
    <property type="entry name" value="HTH_GNTR"/>
    <property type="match status" value="1"/>
</dbReference>
<evidence type="ECO:0000259" key="5">
    <source>
        <dbReference type="PROSITE" id="PS50949"/>
    </source>
</evidence>
<dbReference type="InterPro" id="IPR036390">
    <property type="entry name" value="WH_DNA-bd_sf"/>
</dbReference>
<dbReference type="GO" id="GO:0003677">
    <property type="term" value="F:DNA binding"/>
    <property type="evidence" value="ECO:0007669"/>
    <property type="project" value="UniProtKB-KW"/>
</dbReference>
<dbReference type="PANTHER" id="PTHR43537">
    <property type="entry name" value="TRANSCRIPTIONAL REGULATOR, GNTR FAMILY"/>
    <property type="match status" value="1"/>
</dbReference>
<keyword evidence="2" id="KW-0238">DNA-binding</keyword>
<comment type="caution">
    <text evidence="6">The sequence shown here is derived from an EMBL/GenBank/DDBJ whole genome shotgun (WGS) entry which is preliminary data.</text>
</comment>
<dbReference type="SMART" id="SM00895">
    <property type="entry name" value="FCD"/>
    <property type="match status" value="1"/>
</dbReference>
<feature type="region of interest" description="Disordered" evidence="4">
    <location>
        <begin position="230"/>
        <end position="253"/>
    </location>
</feature>
<dbReference type="CDD" id="cd07377">
    <property type="entry name" value="WHTH_GntR"/>
    <property type="match status" value="1"/>
</dbReference>
<evidence type="ECO:0000256" key="3">
    <source>
        <dbReference type="ARBA" id="ARBA00023163"/>
    </source>
</evidence>
<dbReference type="InterPro" id="IPR011711">
    <property type="entry name" value="GntR_C"/>
</dbReference>
<sequence length="253" mass="28141">MRSQSPLRRPATRKTVSSKLEPVDPALLKGLREHVHDRLRRAIISGELAAGSWLNERSMAEQLGVSTTPLKEALRRLEAEGLVATEPRRGVRVTFDAAQAEEMGLARAALEAMIARMAAERIDDAGVELLRDCIDRMAQATATGDVAATIDLNEEFHDAIHDVSGCRYLHRLMLGQRVYVHTARHVILGEQEERERALAEHRAIFEALSRRDPDAAEAAMRSHVLRSARRHVQTAFEGRTPAQDIPASKEQTP</sequence>
<dbReference type="InterPro" id="IPR000524">
    <property type="entry name" value="Tscrpt_reg_HTH_GntR"/>
</dbReference>
<evidence type="ECO:0000313" key="7">
    <source>
        <dbReference type="Proteomes" id="UP000239772"/>
    </source>
</evidence>
<dbReference type="Gene3D" id="1.10.10.10">
    <property type="entry name" value="Winged helix-like DNA-binding domain superfamily/Winged helix DNA-binding domain"/>
    <property type="match status" value="1"/>
</dbReference>
<dbReference type="AlphaFoldDB" id="A0A2T1HT76"/>
<accession>A0A2T1HT76</accession>
<feature type="domain" description="HTH gntR-type" evidence="5">
    <location>
        <begin position="29"/>
        <end position="96"/>
    </location>
</feature>
<keyword evidence="3" id="KW-0804">Transcription</keyword>
<evidence type="ECO:0000256" key="4">
    <source>
        <dbReference type="SAM" id="MobiDB-lite"/>
    </source>
</evidence>
<reference evidence="7" key="1">
    <citation type="submission" date="2018-03" db="EMBL/GenBank/DDBJ databases">
        <authorList>
            <person name="Sun L."/>
            <person name="Liu H."/>
            <person name="Chen W."/>
            <person name="Huang K."/>
            <person name="Liu W."/>
            <person name="Gao X."/>
        </authorList>
    </citation>
    <scope>NUCLEOTIDE SEQUENCE [LARGE SCALE GENOMIC DNA]</scope>
    <source>
        <strain evidence="7">SH9</strain>
    </source>
</reference>